<evidence type="ECO:0000256" key="1">
    <source>
        <dbReference type="SAM" id="MobiDB-lite"/>
    </source>
</evidence>
<dbReference type="Proteomes" id="UP001516400">
    <property type="component" value="Unassembled WGS sequence"/>
</dbReference>
<proteinExistence type="predicted"/>
<evidence type="ECO:0000313" key="2">
    <source>
        <dbReference type="EMBL" id="KAL3275249.1"/>
    </source>
</evidence>
<accession>A0ABD2N9P3</accession>
<sequence length="100" mass="11060">MRDSQSHELEGAKSIGSEETEIKQILVRQLPTNPRQNLESLSLEAVLLQPVSGDRYSGLSNQHMGRKISGLSHYDRELYAHIMPSWSQGNKTTSPNANGG</sequence>
<organism evidence="2 3">
    <name type="scientific">Cryptolaemus montrouzieri</name>
    <dbReference type="NCBI Taxonomy" id="559131"/>
    <lineage>
        <taxon>Eukaryota</taxon>
        <taxon>Metazoa</taxon>
        <taxon>Ecdysozoa</taxon>
        <taxon>Arthropoda</taxon>
        <taxon>Hexapoda</taxon>
        <taxon>Insecta</taxon>
        <taxon>Pterygota</taxon>
        <taxon>Neoptera</taxon>
        <taxon>Endopterygota</taxon>
        <taxon>Coleoptera</taxon>
        <taxon>Polyphaga</taxon>
        <taxon>Cucujiformia</taxon>
        <taxon>Coccinelloidea</taxon>
        <taxon>Coccinellidae</taxon>
        <taxon>Scymninae</taxon>
        <taxon>Scymnini</taxon>
        <taxon>Cryptolaemus</taxon>
    </lineage>
</organism>
<feature type="compositionally biased region" description="Basic and acidic residues" evidence="1">
    <location>
        <begin position="1"/>
        <end position="11"/>
    </location>
</feature>
<reference evidence="2 3" key="1">
    <citation type="journal article" date="2021" name="BMC Biol.">
        <title>Horizontally acquired antibacterial genes associated with adaptive radiation of ladybird beetles.</title>
        <authorList>
            <person name="Li H.S."/>
            <person name="Tang X.F."/>
            <person name="Huang Y.H."/>
            <person name="Xu Z.Y."/>
            <person name="Chen M.L."/>
            <person name="Du X.Y."/>
            <person name="Qiu B.Y."/>
            <person name="Chen P.T."/>
            <person name="Zhang W."/>
            <person name="Slipinski A."/>
            <person name="Escalona H.E."/>
            <person name="Waterhouse R.M."/>
            <person name="Zwick A."/>
            <person name="Pang H."/>
        </authorList>
    </citation>
    <scope>NUCLEOTIDE SEQUENCE [LARGE SCALE GENOMIC DNA]</scope>
    <source>
        <strain evidence="2">SYSU2018</strain>
    </source>
</reference>
<comment type="caution">
    <text evidence="2">The sequence shown here is derived from an EMBL/GenBank/DDBJ whole genome shotgun (WGS) entry which is preliminary data.</text>
</comment>
<keyword evidence="3" id="KW-1185">Reference proteome</keyword>
<protein>
    <submittedName>
        <fullName evidence="2">Uncharacterized protein</fullName>
    </submittedName>
</protein>
<name>A0ABD2N9P3_9CUCU</name>
<dbReference type="AlphaFoldDB" id="A0ABD2N9P3"/>
<feature type="region of interest" description="Disordered" evidence="1">
    <location>
        <begin position="1"/>
        <end position="21"/>
    </location>
</feature>
<dbReference type="EMBL" id="JABFTP020000083">
    <property type="protein sequence ID" value="KAL3275249.1"/>
    <property type="molecule type" value="Genomic_DNA"/>
</dbReference>
<gene>
    <name evidence="2" type="ORF">HHI36_020018</name>
</gene>
<evidence type="ECO:0000313" key="3">
    <source>
        <dbReference type="Proteomes" id="UP001516400"/>
    </source>
</evidence>